<dbReference type="Proteomes" id="UP000235145">
    <property type="component" value="Unassembled WGS sequence"/>
</dbReference>
<name>A0A9R1UXN0_LACSA</name>
<gene>
    <name evidence="1" type="ORF">LSAT_V11C700370690</name>
</gene>
<dbReference type="PANTHER" id="PTHR48475:SF2">
    <property type="entry name" value="RIBONUCLEASE H"/>
    <property type="match status" value="1"/>
</dbReference>
<comment type="caution">
    <text evidence="1">The sequence shown here is derived from an EMBL/GenBank/DDBJ whole genome shotgun (WGS) entry which is preliminary data.</text>
</comment>
<accession>A0A9R1UXN0</accession>
<keyword evidence="2" id="KW-1185">Reference proteome</keyword>
<evidence type="ECO:0008006" key="3">
    <source>
        <dbReference type="Google" id="ProtNLM"/>
    </source>
</evidence>
<evidence type="ECO:0000313" key="2">
    <source>
        <dbReference type="Proteomes" id="UP000235145"/>
    </source>
</evidence>
<reference evidence="1 2" key="1">
    <citation type="journal article" date="2017" name="Nat. Commun.">
        <title>Genome assembly with in vitro proximity ligation data and whole-genome triplication in lettuce.</title>
        <authorList>
            <person name="Reyes-Chin-Wo S."/>
            <person name="Wang Z."/>
            <person name="Yang X."/>
            <person name="Kozik A."/>
            <person name="Arikit S."/>
            <person name="Song C."/>
            <person name="Xia L."/>
            <person name="Froenicke L."/>
            <person name="Lavelle D.O."/>
            <person name="Truco M.J."/>
            <person name="Xia R."/>
            <person name="Zhu S."/>
            <person name="Xu C."/>
            <person name="Xu H."/>
            <person name="Xu X."/>
            <person name="Cox K."/>
            <person name="Korf I."/>
            <person name="Meyers B.C."/>
            <person name="Michelmore R.W."/>
        </authorList>
    </citation>
    <scope>NUCLEOTIDE SEQUENCE [LARGE SCALE GENOMIC DNA]</scope>
    <source>
        <strain evidence="2">cv. Salinas</strain>
        <tissue evidence="1">Seedlings</tissue>
    </source>
</reference>
<dbReference type="Gene3D" id="1.10.340.70">
    <property type="match status" value="1"/>
</dbReference>
<protein>
    <recommendedName>
        <fullName evidence="3">Integrase zinc-binding domain-containing protein</fullName>
    </recommendedName>
</protein>
<sequence length="100" mass="11129">MEYMQMGVLPDDHGKARKIRIKAPLYALINGELYQKGFTTPWLKCVDQAKGMEALQEAHAGQEGAHEGARALTGKVLRMGIYWPTVHQDAVGLTKKCEEC</sequence>
<organism evidence="1 2">
    <name type="scientific">Lactuca sativa</name>
    <name type="common">Garden lettuce</name>
    <dbReference type="NCBI Taxonomy" id="4236"/>
    <lineage>
        <taxon>Eukaryota</taxon>
        <taxon>Viridiplantae</taxon>
        <taxon>Streptophyta</taxon>
        <taxon>Embryophyta</taxon>
        <taxon>Tracheophyta</taxon>
        <taxon>Spermatophyta</taxon>
        <taxon>Magnoliopsida</taxon>
        <taxon>eudicotyledons</taxon>
        <taxon>Gunneridae</taxon>
        <taxon>Pentapetalae</taxon>
        <taxon>asterids</taxon>
        <taxon>campanulids</taxon>
        <taxon>Asterales</taxon>
        <taxon>Asteraceae</taxon>
        <taxon>Cichorioideae</taxon>
        <taxon>Cichorieae</taxon>
        <taxon>Lactucinae</taxon>
        <taxon>Lactuca</taxon>
    </lineage>
</organism>
<dbReference type="EMBL" id="NBSK02000007">
    <property type="protein sequence ID" value="KAJ0195164.1"/>
    <property type="molecule type" value="Genomic_DNA"/>
</dbReference>
<proteinExistence type="predicted"/>
<dbReference type="AlphaFoldDB" id="A0A9R1UXN0"/>
<dbReference type="PANTHER" id="PTHR48475">
    <property type="entry name" value="RIBONUCLEASE H"/>
    <property type="match status" value="1"/>
</dbReference>
<evidence type="ECO:0000313" key="1">
    <source>
        <dbReference type="EMBL" id="KAJ0195164.1"/>
    </source>
</evidence>